<comment type="catalytic activity">
    <reaction evidence="18">
        <text>a (2E)-enoyl-CoA + NADPH + H(+) = a 2,3-saturated acyl-CoA + NADP(+)</text>
        <dbReference type="Rhea" id="RHEA:33763"/>
        <dbReference type="ChEBI" id="CHEBI:15378"/>
        <dbReference type="ChEBI" id="CHEBI:57783"/>
        <dbReference type="ChEBI" id="CHEBI:58349"/>
        <dbReference type="ChEBI" id="CHEBI:58856"/>
        <dbReference type="ChEBI" id="CHEBI:65111"/>
        <dbReference type="EC" id="1.3.1.38"/>
    </reaction>
    <physiologicalReaction direction="left-to-right" evidence="18">
        <dbReference type="Rhea" id="RHEA:33764"/>
    </physiologicalReaction>
</comment>
<accession>A0AAU7ZSB6</accession>
<evidence type="ECO:0000256" key="16">
    <source>
        <dbReference type="ARBA" id="ARBA00048686"/>
    </source>
</evidence>
<evidence type="ECO:0000256" key="10">
    <source>
        <dbReference type="ARBA" id="ARBA00023160"/>
    </source>
</evidence>
<name>A0AAU7ZSB6_9BACT</name>
<comment type="function">
    <text evidence="11">Participates in chain elongation of fatty acids. Catalyzes the reduction of trans-2-enoyl-CoAs of varying chain lengths from 6:1 to 16:1, having maximum activity with 10:1 CoA. Has no 2,4-dienoyl-CoA reductase activity.</text>
</comment>
<dbReference type="InterPro" id="IPR036291">
    <property type="entry name" value="NAD(P)-bd_dom_sf"/>
</dbReference>
<evidence type="ECO:0000256" key="12">
    <source>
        <dbReference type="ARBA" id="ARBA00038622"/>
    </source>
</evidence>
<evidence type="ECO:0000256" key="1">
    <source>
        <dbReference type="ARBA" id="ARBA00004275"/>
    </source>
</evidence>
<dbReference type="AlphaFoldDB" id="A0AAU7ZSB6"/>
<dbReference type="GO" id="GO:0006633">
    <property type="term" value="P:fatty acid biosynthetic process"/>
    <property type="evidence" value="ECO:0007669"/>
    <property type="project" value="UniProtKB-KW"/>
</dbReference>
<dbReference type="EC" id="1.3.1.38" evidence="13"/>
<reference evidence="21" key="1">
    <citation type="submission" date="2023-08" db="EMBL/GenBank/DDBJ databases">
        <authorList>
            <person name="Messyasz A."/>
            <person name="Mannisto M.K."/>
            <person name="Kerkhof L.J."/>
            <person name="Haggblom M."/>
        </authorList>
    </citation>
    <scope>NUCLEOTIDE SEQUENCE</scope>
    <source>
        <strain evidence="21">X5P6</strain>
    </source>
</reference>
<keyword evidence="3" id="KW-0444">Lipid biosynthesis</keyword>
<evidence type="ECO:0000256" key="18">
    <source>
        <dbReference type="ARBA" id="ARBA00049251"/>
    </source>
</evidence>
<evidence type="ECO:0000256" key="7">
    <source>
        <dbReference type="ARBA" id="ARBA00023002"/>
    </source>
</evidence>
<evidence type="ECO:0000256" key="5">
    <source>
        <dbReference type="ARBA" id="ARBA00022832"/>
    </source>
</evidence>
<comment type="catalytic activity">
    <reaction evidence="19">
        <text>(2E)-decenoyl-CoA + NADPH + H(+) = decanoyl-CoA + NADP(+)</text>
        <dbReference type="Rhea" id="RHEA:44960"/>
        <dbReference type="ChEBI" id="CHEBI:15378"/>
        <dbReference type="ChEBI" id="CHEBI:57783"/>
        <dbReference type="ChEBI" id="CHEBI:58349"/>
        <dbReference type="ChEBI" id="CHEBI:61406"/>
        <dbReference type="ChEBI" id="CHEBI:61430"/>
    </reaction>
    <physiologicalReaction direction="left-to-right" evidence="19">
        <dbReference type="Rhea" id="RHEA:44961"/>
    </physiologicalReaction>
</comment>
<evidence type="ECO:0000256" key="11">
    <source>
        <dbReference type="ARBA" id="ARBA00037124"/>
    </source>
</evidence>
<evidence type="ECO:0000256" key="3">
    <source>
        <dbReference type="ARBA" id="ARBA00022516"/>
    </source>
</evidence>
<keyword evidence="6" id="KW-0521">NADP</keyword>
<dbReference type="InterPro" id="IPR052388">
    <property type="entry name" value="Peroxisomal_t2-enoyl-CoA_red"/>
</dbReference>
<evidence type="ECO:0000256" key="2">
    <source>
        <dbReference type="ARBA" id="ARBA00005189"/>
    </source>
</evidence>
<keyword evidence="4" id="KW-0597">Phosphoprotein</keyword>
<dbReference type="KEGG" id="tpsc:RBB77_02725"/>
<evidence type="ECO:0000256" key="14">
    <source>
        <dbReference type="ARBA" id="ARBA00041063"/>
    </source>
</evidence>
<dbReference type="Pfam" id="PF13561">
    <property type="entry name" value="adh_short_C2"/>
    <property type="match status" value="1"/>
</dbReference>
<organism evidence="21">
    <name type="scientific">Tunturiibacter psychrotolerans</name>
    <dbReference type="NCBI Taxonomy" id="3069686"/>
    <lineage>
        <taxon>Bacteria</taxon>
        <taxon>Pseudomonadati</taxon>
        <taxon>Acidobacteriota</taxon>
        <taxon>Terriglobia</taxon>
        <taxon>Terriglobales</taxon>
        <taxon>Acidobacteriaceae</taxon>
        <taxon>Tunturiibacter</taxon>
    </lineage>
</organism>
<evidence type="ECO:0000256" key="17">
    <source>
        <dbReference type="ARBA" id="ARBA00049108"/>
    </source>
</evidence>
<dbReference type="EMBL" id="CP132942">
    <property type="protein sequence ID" value="XCB33820.1"/>
    <property type="molecule type" value="Genomic_DNA"/>
</dbReference>
<comment type="subcellular location">
    <subcellularLocation>
        <location evidence="1">Peroxisome</location>
    </subcellularLocation>
</comment>
<sequence>MDDPVIRKRVESHIPLGRSASAEEIAGVFAFLASDDAAYITGQTLYVDGGLTLHTDFKNNWSS</sequence>
<dbReference type="SUPFAM" id="SSF51735">
    <property type="entry name" value="NAD(P)-binding Rossmann-fold domains"/>
    <property type="match status" value="1"/>
</dbReference>
<reference evidence="21" key="2">
    <citation type="journal article" date="2024" name="Environ. Microbiol.">
        <title>Genome analysis and description of Tunturibacter gen. nov. expands the diversity of Terriglobia in tundra soils.</title>
        <authorList>
            <person name="Messyasz A."/>
            <person name="Mannisto M.K."/>
            <person name="Kerkhof L.J."/>
            <person name="Haggblom M.M."/>
        </authorList>
    </citation>
    <scope>NUCLEOTIDE SEQUENCE</scope>
    <source>
        <strain evidence="21">X5P6</strain>
    </source>
</reference>
<comment type="pathway">
    <text evidence="2">Lipid metabolism.</text>
</comment>
<evidence type="ECO:0000313" key="21">
    <source>
        <dbReference type="EMBL" id="XCB33820.1"/>
    </source>
</evidence>
<evidence type="ECO:0000256" key="6">
    <source>
        <dbReference type="ARBA" id="ARBA00022857"/>
    </source>
</evidence>
<keyword evidence="9" id="KW-0576">Peroxisome</keyword>
<dbReference type="PANTHER" id="PTHR24317:SF7">
    <property type="entry name" value="PEROXISOMAL TRANS-2-ENOYL-COA REDUCTASE"/>
    <property type="match status" value="1"/>
</dbReference>
<evidence type="ECO:0000256" key="15">
    <source>
        <dbReference type="ARBA" id="ARBA00047570"/>
    </source>
</evidence>
<evidence type="ECO:0000256" key="4">
    <source>
        <dbReference type="ARBA" id="ARBA00022553"/>
    </source>
</evidence>
<keyword evidence="8" id="KW-0443">Lipid metabolism</keyword>
<keyword evidence="7" id="KW-0560">Oxidoreductase</keyword>
<comment type="catalytic activity">
    <reaction evidence="15">
        <text>(2E)-dodecenoyl-CoA + NADPH + H(+) = dodecanoyl-CoA + NADP(+)</text>
        <dbReference type="Rhea" id="RHEA:44964"/>
        <dbReference type="ChEBI" id="CHEBI:15378"/>
        <dbReference type="ChEBI" id="CHEBI:57330"/>
        <dbReference type="ChEBI" id="CHEBI:57375"/>
        <dbReference type="ChEBI" id="CHEBI:57783"/>
        <dbReference type="ChEBI" id="CHEBI:58349"/>
    </reaction>
    <physiologicalReaction direction="left-to-right" evidence="15">
        <dbReference type="Rhea" id="RHEA:44965"/>
    </physiologicalReaction>
</comment>
<dbReference type="InterPro" id="IPR002347">
    <property type="entry name" value="SDR_fam"/>
</dbReference>
<comment type="catalytic activity">
    <reaction evidence="20">
        <text>(2E)-octenoyl-CoA + NADPH + H(+) = octanoyl-CoA + NADP(+)</text>
        <dbReference type="Rhea" id="RHEA:44952"/>
        <dbReference type="ChEBI" id="CHEBI:15378"/>
        <dbReference type="ChEBI" id="CHEBI:57386"/>
        <dbReference type="ChEBI" id="CHEBI:57783"/>
        <dbReference type="ChEBI" id="CHEBI:58349"/>
        <dbReference type="ChEBI" id="CHEBI:62242"/>
    </reaction>
    <physiologicalReaction direction="left-to-right" evidence="20">
        <dbReference type="Rhea" id="RHEA:44953"/>
    </physiologicalReaction>
</comment>
<protein>
    <recommendedName>
        <fullName evidence="14">Peroxisomal trans-2-enoyl-CoA reductase</fullName>
        <ecNumber evidence="13">1.3.1.38</ecNumber>
    </recommendedName>
</protein>
<evidence type="ECO:0000256" key="9">
    <source>
        <dbReference type="ARBA" id="ARBA00023140"/>
    </source>
</evidence>
<dbReference type="PANTHER" id="PTHR24317">
    <property type="entry name" value="PEROXISOMAL TRANS-2-ENOYL-COA REDUCTASE"/>
    <property type="match status" value="1"/>
</dbReference>
<gene>
    <name evidence="21" type="ORF">RBB77_02725</name>
</gene>
<comment type="catalytic activity">
    <reaction evidence="16">
        <text>(2E)-tetradecenoyl-CoA + NADPH + H(+) = tetradecanoyl-CoA + NADP(+)</text>
        <dbReference type="Rhea" id="RHEA:44968"/>
        <dbReference type="ChEBI" id="CHEBI:15378"/>
        <dbReference type="ChEBI" id="CHEBI:57385"/>
        <dbReference type="ChEBI" id="CHEBI:57783"/>
        <dbReference type="ChEBI" id="CHEBI:58349"/>
        <dbReference type="ChEBI" id="CHEBI:61405"/>
    </reaction>
    <physiologicalReaction direction="left-to-right" evidence="16">
        <dbReference type="Rhea" id="RHEA:44969"/>
    </physiologicalReaction>
</comment>
<proteinExistence type="predicted"/>
<dbReference type="GO" id="GO:0019166">
    <property type="term" value="F:trans-2-enoyl-CoA reductase (NADPH) activity"/>
    <property type="evidence" value="ECO:0007669"/>
    <property type="project" value="UniProtKB-EC"/>
</dbReference>
<evidence type="ECO:0000256" key="20">
    <source>
        <dbReference type="ARBA" id="ARBA00049559"/>
    </source>
</evidence>
<comment type="subunit">
    <text evidence="12">Interacts with PEX5, probably required to target it into peroxisomes.</text>
</comment>
<dbReference type="Gene3D" id="3.40.50.720">
    <property type="entry name" value="NAD(P)-binding Rossmann-like Domain"/>
    <property type="match status" value="1"/>
</dbReference>
<keyword evidence="10" id="KW-0275">Fatty acid biosynthesis</keyword>
<keyword evidence="5" id="KW-0276">Fatty acid metabolism</keyword>
<evidence type="ECO:0000256" key="19">
    <source>
        <dbReference type="ARBA" id="ARBA00049386"/>
    </source>
</evidence>
<evidence type="ECO:0000256" key="8">
    <source>
        <dbReference type="ARBA" id="ARBA00023098"/>
    </source>
</evidence>
<evidence type="ECO:0000256" key="13">
    <source>
        <dbReference type="ARBA" id="ARBA00038849"/>
    </source>
</evidence>
<comment type="catalytic activity">
    <reaction evidence="17">
        <text>(2E)-hexenoyl-CoA + NADPH + H(+) = hexanoyl-CoA + NADP(+)</text>
        <dbReference type="Rhea" id="RHEA:44956"/>
        <dbReference type="ChEBI" id="CHEBI:15378"/>
        <dbReference type="ChEBI" id="CHEBI:57783"/>
        <dbReference type="ChEBI" id="CHEBI:58349"/>
        <dbReference type="ChEBI" id="CHEBI:62077"/>
        <dbReference type="ChEBI" id="CHEBI:62620"/>
    </reaction>
    <physiologicalReaction direction="left-to-right" evidence="17">
        <dbReference type="Rhea" id="RHEA:44957"/>
    </physiologicalReaction>
</comment>